<sequence length="119" mass="13268">MYNLQRLSPHAFSLKQLEGDLYSLTRGGVRGQLEQVWAGGVKLGEAKTHMPRPARLCLLYLHQEDLPRQKRTLADGDSIGETCLPVRHRVVIIQHNIGAMVGVKGHRLEAIGHYGGDHQ</sequence>
<name>A0A5B7CRZ0_PORTR</name>
<comment type="caution">
    <text evidence="1">The sequence shown here is derived from an EMBL/GenBank/DDBJ whole genome shotgun (WGS) entry which is preliminary data.</text>
</comment>
<gene>
    <name evidence="1" type="ORF">E2C01_004512</name>
</gene>
<evidence type="ECO:0000313" key="1">
    <source>
        <dbReference type="EMBL" id="MPC11838.1"/>
    </source>
</evidence>
<dbReference type="AlphaFoldDB" id="A0A5B7CRZ0"/>
<dbReference type="EMBL" id="VSRR010000183">
    <property type="protein sequence ID" value="MPC11838.1"/>
    <property type="molecule type" value="Genomic_DNA"/>
</dbReference>
<reference evidence="1 2" key="1">
    <citation type="submission" date="2019-05" db="EMBL/GenBank/DDBJ databases">
        <title>Another draft genome of Portunus trituberculatus and its Hox gene families provides insights of decapod evolution.</title>
        <authorList>
            <person name="Jeong J.-H."/>
            <person name="Song I."/>
            <person name="Kim S."/>
            <person name="Choi T."/>
            <person name="Kim D."/>
            <person name="Ryu S."/>
            <person name="Kim W."/>
        </authorList>
    </citation>
    <scope>NUCLEOTIDE SEQUENCE [LARGE SCALE GENOMIC DNA]</scope>
    <source>
        <tissue evidence="1">Muscle</tissue>
    </source>
</reference>
<proteinExistence type="predicted"/>
<dbReference type="Proteomes" id="UP000324222">
    <property type="component" value="Unassembled WGS sequence"/>
</dbReference>
<protein>
    <submittedName>
        <fullName evidence="1">Uncharacterized protein</fullName>
    </submittedName>
</protein>
<accession>A0A5B7CRZ0</accession>
<organism evidence="1 2">
    <name type="scientific">Portunus trituberculatus</name>
    <name type="common">Swimming crab</name>
    <name type="synonym">Neptunus trituberculatus</name>
    <dbReference type="NCBI Taxonomy" id="210409"/>
    <lineage>
        <taxon>Eukaryota</taxon>
        <taxon>Metazoa</taxon>
        <taxon>Ecdysozoa</taxon>
        <taxon>Arthropoda</taxon>
        <taxon>Crustacea</taxon>
        <taxon>Multicrustacea</taxon>
        <taxon>Malacostraca</taxon>
        <taxon>Eumalacostraca</taxon>
        <taxon>Eucarida</taxon>
        <taxon>Decapoda</taxon>
        <taxon>Pleocyemata</taxon>
        <taxon>Brachyura</taxon>
        <taxon>Eubrachyura</taxon>
        <taxon>Portunoidea</taxon>
        <taxon>Portunidae</taxon>
        <taxon>Portuninae</taxon>
        <taxon>Portunus</taxon>
    </lineage>
</organism>
<keyword evidence="2" id="KW-1185">Reference proteome</keyword>
<evidence type="ECO:0000313" key="2">
    <source>
        <dbReference type="Proteomes" id="UP000324222"/>
    </source>
</evidence>